<feature type="signal peptide" evidence="1">
    <location>
        <begin position="1"/>
        <end position="26"/>
    </location>
</feature>
<feature type="chain" id="PRO_5016025441" description="Choline dehydrogenase" evidence="1">
    <location>
        <begin position="27"/>
        <end position="252"/>
    </location>
</feature>
<accession>A0A2U8FZP2</accession>
<dbReference type="Proteomes" id="UP000244892">
    <property type="component" value="Plasmid pTB101"/>
</dbReference>
<name>A0A2U8FZP2_9BURK</name>
<protein>
    <recommendedName>
        <fullName evidence="4">Choline dehydrogenase</fullName>
    </recommendedName>
</protein>
<dbReference type="NCBIfam" id="TIGR02001">
    <property type="entry name" value="gcw_chp"/>
    <property type="match status" value="1"/>
</dbReference>
<dbReference type="KEGG" id="aon:DEH84_17420"/>
<organism evidence="2 3">
    <name type="scientific">Aquabacterium olei</name>
    <dbReference type="NCBI Taxonomy" id="1296669"/>
    <lineage>
        <taxon>Bacteria</taxon>
        <taxon>Pseudomonadati</taxon>
        <taxon>Pseudomonadota</taxon>
        <taxon>Betaproteobacteria</taxon>
        <taxon>Burkholderiales</taxon>
        <taxon>Aquabacterium</taxon>
    </lineage>
</organism>
<evidence type="ECO:0000256" key="1">
    <source>
        <dbReference type="SAM" id="SignalP"/>
    </source>
</evidence>
<keyword evidence="1" id="KW-0732">Signal</keyword>
<evidence type="ECO:0000313" key="2">
    <source>
        <dbReference type="EMBL" id="AWI55666.1"/>
    </source>
</evidence>
<gene>
    <name evidence="2" type="ORF">DEH84_17420</name>
</gene>
<dbReference type="AlphaFoldDB" id="A0A2U8FZP2"/>
<dbReference type="OrthoDB" id="9793561at2"/>
<keyword evidence="2" id="KW-0614">Plasmid</keyword>
<evidence type="ECO:0008006" key="4">
    <source>
        <dbReference type="Google" id="ProtNLM"/>
    </source>
</evidence>
<dbReference type="EMBL" id="CP029211">
    <property type="protein sequence ID" value="AWI55666.1"/>
    <property type="molecule type" value="Genomic_DNA"/>
</dbReference>
<dbReference type="RefSeq" id="WP_109038775.1">
    <property type="nucleotide sequence ID" value="NZ_CP029211.1"/>
</dbReference>
<sequence length="252" mass="27037">MALSSTPRLTRVAAACALALPLLAGAETAPYTLTTNVALVSEYVFRGMTYSQGRAAVQGGADFAHQSGLYLGVWASSVSSEPLGGAVSEVDYYGGYTASAGDFTYDVGLLQFTFPRGKLTNNVSLNTLEAYGSITWKMLNLKYSRTIGDYFGVNEKSGYRADSKGSDYIEANINYEFLPGWTANLHAGRQSVKGSSEYNFSDYKVGVSRDLGAGWLASLAWIDTTGDTVLYTYPSGVNVAAAKWVASIKRTF</sequence>
<evidence type="ECO:0000313" key="3">
    <source>
        <dbReference type="Proteomes" id="UP000244892"/>
    </source>
</evidence>
<dbReference type="InterPro" id="IPR010239">
    <property type="entry name" value="CHP02001"/>
</dbReference>
<keyword evidence="3" id="KW-1185">Reference proteome</keyword>
<proteinExistence type="predicted"/>
<dbReference type="Pfam" id="PF09694">
    <property type="entry name" value="Gcw_chp"/>
    <property type="match status" value="1"/>
</dbReference>
<geneLocation type="plasmid" evidence="3">
    <name>ptb101</name>
</geneLocation>
<reference evidence="2 3" key="1">
    <citation type="submission" date="2018-05" db="EMBL/GenBank/DDBJ databases">
        <title>complete genome sequence of Aquabacterium olei NBRC 110486.</title>
        <authorList>
            <person name="Tang B."/>
            <person name="Chang J."/>
            <person name="Zhang L."/>
            <person name="Yang H."/>
        </authorList>
    </citation>
    <scope>NUCLEOTIDE SEQUENCE [LARGE SCALE GENOMIC DNA]</scope>
    <source>
        <strain evidence="2 3">NBRC 110486</strain>
        <plasmid evidence="3">Plasmid ptb101</plasmid>
    </source>
</reference>